<gene>
    <name evidence="3" type="ORF">PANDA_016420</name>
</gene>
<dbReference type="InParanoid" id="D2HVL4"/>
<proteinExistence type="predicted"/>
<feature type="region of interest" description="Disordered" evidence="1">
    <location>
        <begin position="175"/>
        <end position="249"/>
    </location>
</feature>
<dbReference type="EMBL" id="GL193478">
    <property type="protein sequence ID" value="EFB20336.1"/>
    <property type="molecule type" value="Genomic_DNA"/>
</dbReference>
<dbReference type="AlphaFoldDB" id="D2HVL4"/>
<keyword evidence="2" id="KW-0812">Transmembrane</keyword>
<organism evidence="3">
    <name type="scientific">Ailuropoda melanoleuca</name>
    <name type="common">Giant panda</name>
    <dbReference type="NCBI Taxonomy" id="9646"/>
    <lineage>
        <taxon>Eukaryota</taxon>
        <taxon>Metazoa</taxon>
        <taxon>Chordata</taxon>
        <taxon>Craniata</taxon>
        <taxon>Vertebrata</taxon>
        <taxon>Euteleostomi</taxon>
        <taxon>Mammalia</taxon>
        <taxon>Eutheria</taxon>
        <taxon>Laurasiatheria</taxon>
        <taxon>Carnivora</taxon>
        <taxon>Caniformia</taxon>
        <taxon>Ursidae</taxon>
        <taxon>Ailuropoda</taxon>
    </lineage>
</organism>
<feature type="compositionally biased region" description="Low complexity" evidence="1">
    <location>
        <begin position="217"/>
        <end position="230"/>
    </location>
</feature>
<accession>D2HVL4</accession>
<evidence type="ECO:0000256" key="1">
    <source>
        <dbReference type="SAM" id="MobiDB-lite"/>
    </source>
</evidence>
<reference evidence="3" key="1">
    <citation type="journal article" date="2010" name="Nature">
        <title>The sequence and de novo assembly of the giant panda genome.</title>
        <authorList>
            <person name="Li R."/>
            <person name="Fan W."/>
            <person name="Tian G."/>
            <person name="Zhu H."/>
            <person name="He L."/>
            <person name="Cai J."/>
            <person name="Huang Q."/>
            <person name="Cai Q."/>
            <person name="Li B."/>
            <person name="Bai Y."/>
            <person name="Zhang Z."/>
            <person name="Zhang Y."/>
            <person name="Wang W."/>
            <person name="Li J."/>
            <person name="Wei F."/>
            <person name="Li H."/>
            <person name="Jian M."/>
            <person name="Li J."/>
            <person name="Zhang Z."/>
            <person name="Nielsen R."/>
            <person name="Li D."/>
            <person name="Gu W."/>
            <person name="Yang Z."/>
            <person name="Xuan Z."/>
            <person name="Ryder O.A."/>
            <person name="Leung F.C."/>
            <person name="Zhou Y."/>
            <person name="Cao J."/>
            <person name="Sun X."/>
            <person name="Fu Y."/>
            <person name="Fang X."/>
            <person name="Guo X."/>
            <person name="Wang B."/>
            <person name="Hou R."/>
            <person name="Shen F."/>
            <person name="Mu B."/>
            <person name="Ni P."/>
            <person name="Lin R."/>
            <person name="Qian W."/>
            <person name="Wang G."/>
            <person name="Yu C."/>
            <person name="Nie W."/>
            <person name="Wang J."/>
            <person name="Wu Z."/>
            <person name="Liang H."/>
            <person name="Min J."/>
            <person name="Wu Q."/>
            <person name="Cheng S."/>
            <person name="Ruan J."/>
            <person name="Wang M."/>
            <person name="Shi Z."/>
            <person name="Wen M."/>
            <person name="Liu B."/>
            <person name="Ren X."/>
            <person name="Zheng H."/>
            <person name="Dong D."/>
            <person name="Cook K."/>
            <person name="Shan G."/>
            <person name="Zhang H."/>
            <person name="Kosiol C."/>
            <person name="Xie X."/>
            <person name="Lu Z."/>
            <person name="Zheng H."/>
            <person name="Li Y."/>
            <person name="Steiner C.C."/>
            <person name="Lam T.T."/>
            <person name="Lin S."/>
            <person name="Zhang Q."/>
            <person name="Li G."/>
            <person name="Tian J."/>
            <person name="Gong T."/>
            <person name="Liu H."/>
            <person name="Zhang D."/>
            <person name="Fang L."/>
            <person name="Ye C."/>
            <person name="Zhang J."/>
            <person name="Hu W."/>
            <person name="Xu A."/>
            <person name="Ren Y."/>
            <person name="Zhang G."/>
            <person name="Bruford M.W."/>
            <person name="Li Q."/>
            <person name="Ma L."/>
            <person name="Guo Y."/>
            <person name="An N."/>
            <person name="Hu Y."/>
            <person name="Zheng Y."/>
            <person name="Shi Y."/>
            <person name="Li Z."/>
            <person name="Liu Q."/>
            <person name="Chen Y."/>
            <person name="Zhao J."/>
            <person name="Qu N."/>
            <person name="Zhao S."/>
            <person name="Tian F."/>
            <person name="Wang X."/>
            <person name="Wang H."/>
            <person name="Xu L."/>
            <person name="Liu X."/>
            <person name="Vinar T."/>
            <person name="Wang Y."/>
            <person name="Lam T.W."/>
            <person name="Yiu S.M."/>
            <person name="Liu S."/>
            <person name="Zhang H."/>
            <person name="Li D."/>
            <person name="Huang Y."/>
            <person name="Wang X."/>
            <person name="Yang G."/>
            <person name="Jiang Z."/>
            <person name="Wang J."/>
            <person name="Qin N."/>
            <person name="Li L."/>
            <person name="Li J."/>
            <person name="Bolund L."/>
            <person name="Kristiansen K."/>
            <person name="Wong G.K."/>
            <person name="Olson M."/>
            <person name="Zhang X."/>
            <person name="Li S."/>
            <person name="Yang H."/>
            <person name="Wang J."/>
            <person name="Wang J."/>
        </authorList>
    </citation>
    <scope>NUCLEOTIDE SEQUENCE [LARGE SCALE GENOMIC DNA]</scope>
</reference>
<keyword evidence="2" id="KW-0472">Membrane</keyword>
<feature type="transmembrane region" description="Helical" evidence="2">
    <location>
        <begin position="12"/>
        <end position="32"/>
    </location>
</feature>
<evidence type="ECO:0000313" key="3">
    <source>
        <dbReference type="EMBL" id="EFB20336.1"/>
    </source>
</evidence>
<feature type="compositionally biased region" description="Basic and acidic residues" evidence="1">
    <location>
        <begin position="198"/>
        <end position="216"/>
    </location>
</feature>
<name>D2HVL4_AILME</name>
<keyword evidence="2" id="KW-1133">Transmembrane helix</keyword>
<evidence type="ECO:0000256" key="2">
    <source>
        <dbReference type="SAM" id="Phobius"/>
    </source>
</evidence>
<sequence>MVFGLGCQRERLYKPLYIAHLFILAGVVYYYFQGSVGKPAPDHEIAGEPSQGSVAVVSTNQKEQMIPHSCEQLWNVAQRSRVDEWWSQVQEPGAEASTPSPGWMLDAHRGHVLDSVLSICSVAVNLTAAQQLALSVGGKQAPRGTVTGSRPPKLVGETLRPVWGLMDKCYPVTTQRRRAKGGKKQASEAMPPKSGAAPREETELWSQHEGEVRPPAKEAASPSPGPAAKGVAEEEEGAGTPGWEENTKVRKEIAVYASEASEVDSKEERPGGWVPQLLRKLWLDWFPAPEIPKTQNHE</sequence>
<protein>
    <submittedName>
        <fullName evidence="3">Uncharacterized protein</fullName>
    </submittedName>
</protein>